<dbReference type="AlphaFoldDB" id="A0A9J6QUZ1"/>
<keyword evidence="3" id="KW-1185">Reference proteome</keyword>
<feature type="compositionally biased region" description="Basic residues" evidence="1">
    <location>
        <begin position="1"/>
        <end position="15"/>
    </location>
</feature>
<organism evidence="2 3">
    <name type="scientific">Hominibacterium faecale</name>
    <dbReference type="NCBI Taxonomy" id="2839743"/>
    <lineage>
        <taxon>Bacteria</taxon>
        <taxon>Bacillati</taxon>
        <taxon>Bacillota</taxon>
        <taxon>Clostridia</taxon>
        <taxon>Peptostreptococcales</taxon>
        <taxon>Anaerovoracaceae</taxon>
        <taxon>Hominibacterium</taxon>
    </lineage>
</organism>
<evidence type="ECO:0000256" key="1">
    <source>
        <dbReference type="SAM" id="MobiDB-lite"/>
    </source>
</evidence>
<dbReference type="EMBL" id="JAOSHN010000004">
    <property type="protein sequence ID" value="MCU7378907.1"/>
    <property type="molecule type" value="Genomic_DNA"/>
</dbReference>
<evidence type="ECO:0000313" key="2">
    <source>
        <dbReference type="EMBL" id="MCU7378907.1"/>
    </source>
</evidence>
<dbReference type="Proteomes" id="UP001065549">
    <property type="component" value="Unassembled WGS sequence"/>
</dbReference>
<dbReference type="RefSeq" id="WP_269478519.1">
    <property type="nucleotide sequence ID" value="NZ_JAOSHN010000004.1"/>
</dbReference>
<evidence type="ECO:0000313" key="3">
    <source>
        <dbReference type="Proteomes" id="UP001065549"/>
    </source>
</evidence>
<protein>
    <submittedName>
        <fullName evidence="2">Uncharacterized protein</fullName>
    </submittedName>
</protein>
<reference evidence="2" key="1">
    <citation type="submission" date="2022-09" db="EMBL/GenBank/DDBJ databases">
        <title>Culturomic study of gut microbiota in children with autism spectrum disorder.</title>
        <authorList>
            <person name="Efimov B.A."/>
            <person name="Chaplin A.V."/>
            <person name="Sokolova S.R."/>
            <person name="Pikina A.P."/>
            <person name="Korzhanova M."/>
            <person name="Belova V."/>
            <person name="Korostin D."/>
        </authorList>
    </citation>
    <scope>NUCLEOTIDE SEQUENCE</scope>
    <source>
        <strain evidence="2">ASD5510</strain>
    </source>
</reference>
<gene>
    <name evidence="2" type="ORF">OBO34_11125</name>
</gene>
<comment type="caution">
    <text evidence="2">The sequence shown here is derived from an EMBL/GenBank/DDBJ whole genome shotgun (WGS) entry which is preliminary data.</text>
</comment>
<sequence>MMKLFTWRKKAHKKERKEQRKREKEVYKELYVEQIIPVIAMDEAGVGVMEDGSLCDCFQIITKDLNSISKDELLRDILIWDKLYKIYSGDLKIVFFSYHAETEGQQQYVEYKLTKTKNPMFKEFLQEKLQELKRVHDLYVTPGVALFFYGQNQTEYKNNYITIYTTLTKASRPLIRKMSAERKKRLFFQLCNKTVKQ</sequence>
<name>A0A9J6QUZ1_9FIRM</name>
<proteinExistence type="predicted"/>
<accession>A0A9J6QUZ1</accession>
<feature type="region of interest" description="Disordered" evidence="1">
    <location>
        <begin position="1"/>
        <end position="20"/>
    </location>
</feature>